<evidence type="ECO:0000313" key="13">
    <source>
        <dbReference type="EMBL" id="RMC03554.1"/>
    </source>
</evidence>
<dbReference type="STRING" id="333673.A0A3M0JWM8"/>
<dbReference type="PANTHER" id="PTHR41694">
    <property type="entry name" value="ENDOGENOUS RETROVIRUS GROUP K MEMBER POL PROTEIN"/>
    <property type="match status" value="1"/>
</dbReference>
<dbReference type="Gene3D" id="1.10.10.200">
    <property type="match status" value="1"/>
</dbReference>
<keyword evidence="1" id="KW-0808">Transferase</keyword>
<keyword evidence="9" id="KW-0511">Multifunctional enzyme</keyword>
<evidence type="ECO:0000256" key="7">
    <source>
        <dbReference type="ARBA" id="ARBA00022833"/>
    </source>
</evidence>
<dbReference type="GO" id="GO:0003964">
    <property type="term" value="F:RNA-directed DNA polymerase activity"/>
    <property type="evidence" value="ECO:0007669"/>
    <property type="project" value="UniProtKB-KW"/>
</dbReference>
<feature type="domain" description="Integrase-type" evidence="11">
    <location>
        <begin position="112"/>
        <end position="153"/>
    </location>
</feature>
<dbReference type="InterPro" id="IPR003308">
    <property type="entry name" value="Integrase_Zn-bd_dom_N"/>
</dbReference>
<name>A0A3M0JWM8_HIRRU</name>
<evidence type="ECO:0000256" key="10">
    <source>
        <dbReference type="PROSITE-ProRule" id="PRU00450"/>
    </source>
</evidence>
<gene>
    <name evidence="13" type="ORF">DUI87_20754</name>
</gene>
<evidence type="ECO:0000256" key="8">
    <source>
        <dbReference type="ARBA" id="ARBA00022918"/>
    </source>
</evidence>
<evidence type="ECO:0000259" key="12">
    <source>
        <dbReference type="PROSITE" id="PS50879"/>
    </source>
</evidence>
<dbReference type="InterPro" id="IPR017856">
    <property type="entry name" value="Integrase-like_N"/>
</dbReference>
<keyword evidence="2" id="KW-0548">Nucleotidyltransferase</keyword>
<protein>
    <submittedName>
        <fullName evidence="13">Uncharacterized protein</fullName>
    </submittedName>
</protein>
<dbReference type="InterPro" id="IPR036397">
    <property type="entry name" value="RNaseH_sf"/>
</dbReference>
<dbReference type="PROSITE" id="PS50876">
    <property type="entry name" value="ZF_INTEGRASE"/>
    <property type="match status" value="1"/>
</dbReference>
<dbReference type="OrthoDB" id="9386368at2759"/>
<accession>A0A3M0JWM8</accession>
<dbReference type="GO" id="GO:0035613">
    <property type="term" value="F:RNA stem-loop binding"/>
    <property type="evidence" value="ECO:0007669"/>
    <property type="project" value="TreeGrafter"/>
</dbReference>
<evidence type="ECO:0000256" key="5">
    <source>
        <dbReference type="ARBA" id="ARBA00022759"/>
    </source>
</evidence>
<keyword evidence="8" id="KW-0695">RNA-directed DNA polymerase</keyword>
<reference evidence="13 14" key="1">
    <citation type="submission" date="2018-07" db="EMBL/GenBank/DDBJ databases">
        <title>A high quality draft genome assembly of the barn swallow (H. rustica rustica).</title>
        <authorList>
            <person name="Formenti G."/>
            <person name="Chiara M."/>
            <person name="Poveda L."/>
            <person name="Francoijs K.-J."/>
            <person name="Bonisoli-Alquati A."/>
            <person name="Canova L."/>
            <person name="Gianfranceschi L."/>
            <person name="Horner D.S."/>
            <person name="Saino N."/>
        </authorList>
    </citation>
    <scope>NUCLEOTIDE SEQUENCE [LARGE SCALE GENOMIC DNA]</scope>
    <source>
        <strain evidence="13">Chelidonia</strain>
        <tissue evidence="13">Blood</tissue>
    </source>
</reference>
<keyword evidence="10" id="KW-0863">Zinc-finger</keyword>
<dbReference type="InterPro" id="IPR012337">
    <property type="entry name" value="RNaseH-like_sf"/>
</dbReference>
<evidence type="ECO:0000313" key="14">
    <source>
        <dbReference type="Proteomes" id="UP000269221"/>
    </source>
</evidence>
<organism evidence="13 14">
    <name type="scientific">Hirundo rustica rustica</name>
    <dbReference type="NCBI Taxonomy" id="333673"/>
    <lineage>
        <taxon>Eukaryota</taxon>
        <taxon>Metazoa</taxon>
        <taxon>Chordata</taxon>
        <taxon>Craniata</taxon>
        <taxon>Vertebrata</taxon>
        <taxon>Euteleostomi</taxon>
        <taxon>Archelosauria</taxon>
        <taxon>Archosauria</taxon>
        <taxon>Dinosauria</taxon>
        <taxon>Saurischia</taxon>
        <taxon>Theropoda</taxon>
        <taxon>Coelurosauria</taxon>
        <taxon>Aves</taxon>
        <taxon>Neognathae</taxon>
        <taxon>Neoaves</taxon>
        <taxon>Telluraves</taxon>
        <taxon>Australaves</taxon>
        <taxon>Passeriformes</taxon>
        <taxon>Sylvioidea</taxon>
        <taxon>Hirundinidae</taxon>
        <taxon>Hirundo</taxon>
    </lineage>
</organism>
<keyword evidence="3" id="KW-0540">Nuclease</keyword>
<keyword evidence="14" id="KW-1185">Reference proteome</keyword>
<dbReference type="GO" id="GO:0004523">
    <property type="term" value="F:RNA-DNA hybrid ribonuclease activity"/>
    <property type="evidence" value="ECO:0007669"/>
    <property type="project" value="InterPro"/>
</dbReference>
<evidence type="ECO:0000256" key="1">
    <source>
        <dbReference type="ARBA" id="ARBA00022679"/>
    </source>
</evidence>
<sequence length="192" mass="21676">MDVEFVEGSPQIAELAAVMRAFEWFLEPISLVTDLAYVEGVVSRAELAILKDIDNKPLFWLLSKLIYLVSHREQPFYEMHVRSHTDLPGEIAEENRQVDSLTARAEMALLPDIFQQAKLSHQQYHQNVPGLIRQFQLTWSQARTIVVTCPNSQLRAIPSLGLGVNPRGLGSCEVWQTDVTHVPSFGCLKFAC</sequence>
<keyword evidence="7" id="KW-0862">Zinc</keyword>
<dbReference type="Pfam" id="PF02022">
    <property type="entry name" value="Integrase_Zn"/>
    <property type="match status" value="1"/>
</dbReference>
<comment type="caution">
    <text evidence="13">The sequence shown here is derived from an EMBL/GenBank/DDBJ whole genome shotgun (WGS) entry which is preliminary data.</text>
</comment>
<dbReference type="SUPFAM" id="SSF46919">
    <property type="entry name" value="N-terminal Zn binding domain of HIV integrase"/>
    <property type="match status" value="1"/>
</dbReference>
<evidence type="ECO:0000256" key="3">
    <source>
        <dbReference type="ARBA" id="ARBA00022722"/>
    </source>
</evidence>
<keyword evidence="4" id="KW-0479">Metal-binding</keyword>
<dbReference type="PROSITE" id="PS50879">
    <property type="entry name" value="RNASE_H_1"/>
    <property type="match status" value="1"/>
</dbReference>
<dbReference type="PANTHER" id="PTHR41694:SF4">
    <property type="entry name" value="ENDOGENOUS RETROVIRUS GROUP K MEMBER 10 POL PROTEIN-RELATED"/>
    <property type="match status" value="1"/>
</dbReference>
<dbReference type="SUPFAM" id="SSF53098">
    <property type="entry name" value="Ribonuclease H-like"/>
    <property type="match status" value="1"/>
</dbReference>
<keyword evidence="6" id="KW-0378">Hydrolase</keyword>
<feature type="domain" description="RNase H type-1" evidence="12">
    <location>
        <begin position="1"/>
        <end position="107"/>
    </location>
</feature>
<keyword evidence="5" id="KW-0255">Endonuclease</keyword>
<dbReference type="Proteomes" id="UP000269221">
    <property type="component" value="Unassembled WGS sequence"/>
</dbReference>
<proteinExistence type="predicted"/>
<evidence type="ECO:0000256" key="6">
    <source>
        <dbReference type="ARBA" id="ARBA00022801"/>
    </source>
</evidence>
<dbReference type="InterPro" id="IPR002156">
    <property type="entry name" value="RNaseH_domain"/>
</dbReference>
<evidence type="ECO:0000256" key="2">
    <source>
        <dbReference type="ARBA" id="ARBA00022695"/>
    </source>
</evidence>
<dbReference type="EMBL" id="QRBI01000131">
    <property type="protein sequence ID" value="RMC03554.1"/>
    <property type="molecule type" value="Genomic_DNA"/>
</dbReference>
<evidence type="ECO:0000256" key="4">
    <source>
        <dbReference type="ARBA" id="ARBA00022723"/>
    </source>
</evidence>
<dbReference type="Gene3D" id="3.30.420.10">
    <property type="entry name" value="Ribonuclease H-like superfamily/Ribonuclease H"/>
    <property type="match status" value="1"/>
</dbReference>
<evidence type="ECO:0000259" key="11">
    <source>
        <dbReference type="PROSITE" id="PS50876"/>
    </source>
</evidence>
<evidence type="ECO:0000256" key="9">
    <source>
        <dbReference type="ARBA" id="ARBA00023268"/>
    </source>
</evidence>
<dbReference type="GO" id="GO:0008270">
    <property type="term" value="F:zinc ion binding"/>
    <property type="evidence" value="ECO:0007669"/>
    <property type="project" value="UniProtKB-KW"/>
</dbReference>
<dbReference type="AlphaFoldDB" id="A0A3M0JWM8"/>